<evidence type="ECO:0000313" key="3">
    <source>
        <dbReference type="EMBL" id="GBO39403.1"/>
    </source>
</evidence>
<evidence type="ECO:0000313" key="4">
    <source>
        <dbReference type="EMBL" id="GBO39404.1"/>
    </source>
</evidence>
<protein>
    <submittedName>
        <fullName evidence="4">Uncharacterized protein</fullName>
    </submittedName>
</protein>
<evidence type="ECO:0000313" key="1">
    <source>
        <dbReference type="EMBL" id="GBO07058.1"/>
    </source>
</evidence>
<name>A0A4Y2WS02_ARAVE</name>
<dbReference type="AlphaFoldDB" id="A0A4Y2WS02"/>
<keyword evidence="5" id="KW-1185">Reference proteome</keyword>
<gene>
    <name evidence="3" type="ORF">AVEN_135972_1</name>
    <name evidence="4" type="ORF">AVEN_147960_1</name>
    <name evidence="2" type="ORF">AVEN_200034_1</name>
    <name evidence="1" type="ORF">AVEN_44571_1</name>
</gene>
<proteinExistence type="predicted"/>
<dbReference type="EMBL" id="BGPR01064423">
    <property type="protein sequence ID" value="GBO39403.1"/>
    <property type="molecule type" value="Genomic_DNA"/>
</dbReference>
<evidence type="ECO:0000313" key="2">
    <source>
        <dbReference type="EMBL" id="GBO08044.1"/>
    </source>
</evidence>
<reference evidence="4 5" key="1">
    <citation type="journal article" date="2019" name="Sci. Rep.">
        <title>Orb-weaving spider Araneus ventricosus genome elucidates the spidroin gene catalogue.</title>
        <authorList>
            <person name="Kono N."/>
            <person name="Nakamura H."/>
            <person name="Ohtoshi R."/>
            <person name="Moran D.A.P."/>
            <person name="Shinohara A."/>
            <person name="Yoshida Y."/>
            <person name="Fujiwara M."/>
            <person name="Mori M."/>
            <person name="Tomita M."/>
            <person name="Arakawa K."/>
        </authorList>
    </citation>
    <scope>NUCLEOTIDE SEQUENCE [LARGE SCALE GENOMIC DNA]</scope>
</reference>
<organism evidence="4 5">
    <name type="scientific">Araneus ventricosus</name>
    <name type="common">Orbweaver spider</name>
    <name type="synonym">Epeira ventricosa</name>
    <dbReference type="NCBI Taxonomy" id="182803"/>
    <lineage>
        <taxon>Eukaryota</taxon>
        <taxon>Metazoa</taxon>
        <taxon>Ecdysozoa</taxon>
        <taxon>Arthropoda</taxon>
        <taxon>Chelicerata</taxon>
        <taxon>Arachnida</taxon>
        <taxon>Araneae</taxon>
        <taxon>Araneomorphae</taxon>
        <taxon>Entelegynae</taxon>
        <taxon>Araneoidea</taxon>
        <taxon>Araneidae</taxon>
        <taxon>Araneus</taxon>
    </lineage>
</organism>
<dbReference type="EMBL" id="BGPR01033919">
    <property type="protein sequence ID" value="GBO08044.1"/>
    <property type="molecule type" value="Genomic_DNA"/>
</dbReference>
<sequence length="114" mass="13124">MGAVAPFQAVHATALSHFVGTSGLRRWALRSRTIIFVLTGKRDPSYLYGRFSSPNWEVVLYKEPTKTRVSYNCYKLLKNSNRDFKLQRSLYMFTGANKNSVLEILYISLKKQLV</sequence>
<evidence type="ECO:0000313" key="5">
    <source>
        <dbReference type="Proteomes" id="UP000499080"/>
    </source>
</evidence>
<dbReference type="EMBL" id="BGPR01033198">
    <property type="protein sequence ID" value="GBO07058.1"/>
    <property type="molecule type" value="Genomic_DNA"/>
</dbReference>
<dbReference type="Proteomes" id="UP000499080">
    <property type="component" value="Unassembled WGS sequence"/>
</dbReference>
<comment type="caution">
    <text evidence="4">The sequence shown here is derived from an EMBL/GenBank/DDBJ whole genome shotgun (WGS) entry which is preliminary data.</text>
</comment>
<dbReference type="EMBL" id="BGPR01064424">
    <property type="protein sequence ID" value="GBO39404.1"/>
    <property type="molecule type" value="Genomic_DNA"/>
</dbReference>
<accession>A0A4Y2WS02</accession>